<evidence type="ECO:0000313" key="2">
    <source>
        <dbReference type="EMBL" id="KAG8491146.1"/>
    </source>
</evidence>
<dbReference type="AlphaFoldDB" id="A0A8J5Z4D3"/>
<keyword evidence="1" id="KW-0175">Coiled coil</keyword>
<dbReference type="Proteomes" id="UP000701853">
    <property type="component" value="Chromosome 6"/>
</dbReference>
<evidence type="ECO:0008006" key="4">
    <source>
        <dbReference type="Google" id="ProtNLM"/>
    </source>
</evidence>
<evidence type="ECO:0000256" key="1">
    <source>
        <dbReference type="SAM" id="Coils"/>
    </source>
</evidence>
<accession>A0A8J5Z4D3</accession>
<keyword evidence="3" id="KW-1185">Reference proteome</keyword>
<reference evidence="2 3" key="1">
    <citation type="journal article" date="2021" name="bioRxiv">
        <title>The Gossypium anomalum genome as a resource for cotton improvement and evolutionary analysis of hybrid incompatibility.</title>
        <authorList>
            <person name="Grover C.E."/>
            <person name="Yuan D."/>
            <person name="Arick M.A."/>
            <person name="Miller E.R."/>
            <person name="Hu G."/>
            <person name="Peterson D.G."/>
            <person name="Wendel J.F."/>
            <person name="Udall J.A."/>
        </authorList>
    </citation>
    <scope>NUCLEOTIDE SEQUENCE [LARGE SCALE GENOMIC DNA]</scope>
    <source>
        <strain evidence="2">JFW-Udall</strain>
        <tissue evidence="2">Leaf</tissue>
    </source>
</reference>
<name>A0A8J5Z4D3_9ROSI</name>
<gene>
    <name evidence="2" type="ORF">CXB51_014332</name>
</gene>
<feature type="coiled-coil region" evidence="1">
    <location>
        <begin position="18"/>
        <end position="63"/>
    </location>
</feature>
<comment type="caution">
    <text evidence="2">The sequence shown here is derived from an EMBL/GenBank/DDBJ whole genome shotgun (WGS) entry which is preliminary data.</text>
</comment>
<proteinExistence type="predicted"/>
<evidence type="ECO:0000313" key="3">
    <source>
        <dbReference type="Proteomes" id="UP000701853"/>
    </source>
</evidence>
<dbReference type="OrthoDB" id="996639at2759"/>
<protein>
    <recommendedName>
        <fullName evidence="4">Retrotransposon gag domain-containing protein</fullName>
    </recommendedName>
</protein>
<organism evidence="2 3">
    <name type="scientific">Gossypium anomalum</name>
    <dbReference type="NCBI Taxonomy" id="47600"/>
    <lineage>
        <taxon>Eukaryota</taxon>
        <taxon>Viridiplantae</taxon>
        <taxon>Streptophyta</taxon>
        <taxon>Embryophyta</taxon>
        <taxon>Tracheophyta</taxon>
        <taxon>Spermatophyta</taxon>
        <taxon>Magnoliopsida</taxon>
        <taxon>eudicotyledons</taxon>
        <taxon>Gunneridae</taxon>
        <taxon>Pentapetalae</taxon>
        <taxon>rosids</taxon>
        <taxon>malvids</taxon>
        <taxon>Malvales</taxon>
        <taxon>Malvaceae</taxon>
        <taxon>Malvoideae</taxon>
        <taxon>Gossypium</taxon>
    </lineage>
</organism>
<dbReference type="EMBL" id="JAHUZN010000006">
    <property type="protein sequence ID" value="KAG8491146.1"/>
    <property type="molecule type" value="Genomic_DNA"/>
</dbReference>
<sequence length="162" mass="18413">MSLDSTTDKVNELFNSHRDKLSERNNALEDMVVDLKEETIATMMALSTRIEKLEGELALCQATVGKGVSSAALNNEDVLKKFVGTRFACDVDNFLWRMENYFCAKGIVDDAVKTTDKRQSDIGTWQEFQCELKGHFYPEFAKEEAQAKLQAITQWGIVREYV</sequence>